<keyword evidence="2" id="KW-1185">Reference proteome</keyword>
<reference evidence="1 2" key="1">
    <citation type="submission" date="2021-04" db="EMBL/GenBank/DDBJ databases">
        <authorList>
            <person name="Shkoporov A.N."/>
            <person name="Stockdale S.R."/>
            <person name="Guerin E."/>
            <person name="Ross R.P."/>
            <person name="Hill C."/>
        </authorList>
    </citation>
    <scope>NUCLEOTIDE SEQUENCE [LARGE SCALE GENOMIC DNA]</scope>
    <source>
        <strain evidence="2">cr23_1</strain>
    </source>
</reference>
<gene>
    <name evidence="1" type="primary">gp_78057</name>
</gene>
<name>A0AAE7S3Q6_9CAUD</name>
<sequence length="152" mass="17148">MLELKKPGLYIANGKNISVLVRIAGTAPCLVAVRGILLNDMQKDGTITVLEKDSLELQDIVANPKSYIFDYPSVSEAVKNALGLEATERTKIEYTEQEFNDFIQAYKNNRKMFPEDYIVKTQVVFINKGFSKSQADMIIAQIETRLRLQGEL</sequence>
<protein>
    <submittedName>
        <fullName evidence="1">Uncharacterized protein</fullName>
    </submittedName>
</protein>
<dbReference type="KEGG" id="vg:75687841"/>
<dbReference type="RefSeq" id="YP_010510325.1">
    <property type="nucleotide sequence ID" value="NC_067218.1"/>
</dbReference>
<dbReference type="EMBL" id="MZ130500">
    <property type="protein sequence ID" value="QWM91385.1"/>
    <property type="molecule type" value="Genomic_DNA"/>
</dbReference>
<evidence type="ECO:0000313" key="2">
    <source>
        <dbReference type="Proteomes" id="UP000828083"/>
    </source>
</evidence>
<organism evidence="1 2">
    <name type="scientific">uncultured phage cr23_1</name>
    <dbReference type="NCBI Taxonomy" id="2986419"/>
    <lineage>
        <taxon>Viruses</taxon>
        <taxon>Duplodnaviria</taxon>
        <taxon>Heunggongvirae</taxon>
        <taxon>Uroviricota</taxon>
        <taxon>Caudoviricetes</taxon>
        <taxon>Crassvirales</taxon>
        <taxon>Suoliviridae</taxon>
        <taxon>Uncouvirinae</taxon>
        <taxon>Aurodevirus</taxon>
        <taxon>Aurodevirus hiberniae</taxon>
    </lineage>
</organism>
<dbReference type="Proteomes" id="UP000828083">
    <property type="component" value="Segment"/>
</dbReference>
<dbReference type="GeneID" id="75687841"/>
<evidence type="ECO:0000313" key="1">
    <source>
        <dbReference type="EMBL" id="QWM91385.1"/>
    </source>
</evidence>
<accession>A0AAE7S3Q6</accession>
<proteinExistence type="predicted"/>